<dbReference type="Pfam" id="PF03009">
    <property type="entry name" value="GDPD"/>
    <property type="match status" value="1"/>
</dbReference>
<proteinExistence type="predicted"/>
<reference evidence="3 4" key="1">
    <citation type="submission" date="2019-06" db="EMBL/GenBank/DDBJ databases">
        <title>Echinicola alkalisoli sp. nov. isolated from saline soil.</title>
        <authorList>
            <person name="Sun J.-Q."/>
            <person name="Xu L."/>
        </authorList>
    </citation>
    <scope>NUCLEOTIDE SEQUENCE [LARGE SCALE GENOMIC DNA]</scope>
    <source>
        <strain evidence="3 4">LN3S3</strain>
    </source>
</reference>
<evidence type="ECO:0000256" key="1">
    <source>
        <dbReference type="SAM" id="SignalP"/>
    </source>
</evidence>
<dbReference type="CDD" id="cd08566">
    <property type="entry name" value="GDPD_AtGDE_like"/>
    <property type="match status" value="1"/>
</dbReference>
<dbReference type="PANTHER" id="PTHR46320:SF1">
    <property type="entry name" value="GLYCEROPHOSPHODIESTER PHOSPHODIESTERASE 1"/>
    <property type="match status" value="1"/>
</dbReference>
<dbReference type="Gene3D" id="3.20.20.190">
    <property type="entry name" value="Phosphatidylinositol (PI) phosphodiesterase"/>
    <property type="match status" value="1"/>
</dbReference>
<gene>
    <name evidence="3" type="ORF">FKX85_21005</name>
</gene>
<dbReference type="PROSITE" id="PS51704">
    <property type="entry name" value="GP_PDE"/>
    <property type="match status" value="1"/>
</dbReference>
<dbReference type="PROSITE" id="PS51257">
    <property type="entry name" value="PROKAR_LIPOPROTEIN"/>
    <property type="match status" value="1"/>
</dbReference>
<dbReference type="GO" id="GO:0005886">
    <property type="term" value="C:plasma membrane"/>
    <property type="evidence" value="ECO:0007669"/>
    <property type="project" value="TreeGrafter"/>
</dbReference>
<dbReference type="PANTHER" id="PTHR46320">
    <property type="entry name" value="GLYCEROPHOSPHODIESTER PHOSPHODIESTERASE 1"/>
    <property type="match status" value="1"/>
</dbReference>
<dbReference type="GO" id="GO:0006580">
    <property type="term" value="P:ethanolamine metabolic process"/>
    <property type="evidence" value="ECO:0007669"/>
    <property type="project" value="TreeGrafter"/>
</dbReference>
<dbReference type="OrthoDB" id="384721at2"/>
<dbReference type="GO" id="GO:0006644">
    <property type="term" value="P:phospholipid metabolic process"/>
    <property type="evidence" value="ECO:0007669"/>
    <property type="project" value="TreeGrafter"/>
</dbReference>
<name>A0A514CNH8_9BACT</name>
<feature type="signal peptide" evidence="1">
    <location>
        <begin position="1"/>
        <end position="22"/>
    </location>
</feature>
<evidence type="ECO:0000259" key="2">
    <source>
        <dbReference type="PROSITE" id="PS51704"/>
    </source>
</evidence>
<dbReference type="InterPro" id="IPR017946">
    <property type="entry name" value="PLC-like_Pdiesterase_TIM-brl"/>
</dbReference>
<feature type="domain" description="GP-PDE" evidence="2">
    <location>
        <begin position="57"/>
        <end position="298"/>
    </location>
</feature>
<dbReference type="KEGG" id="echi:FKX85_21005"/>
<evidence type="ECO:0000313" key="3">
    <source>
        <dbReference type="EMBL" id="QDH81375.1"/>
    </source>
</evidence>
<protein>
    <submittedName>
        <fullName evidence="3">Glycerophosphodiester phosphodiesterase family protein</fullName>
    </submittedName>
</protein>
<feature type="chain" id="PRO_5022126142" evidence="1">
    <location>
        <begin position="23"/>
        <end position="302"/>
    </location>
</feature>
<accession>A0A514CNH8</accession>
<dbReference type="EMBL" id="CP041253">
    <property type="protein sequence ID" value="QDH81375.1"/>
    <property type="molecule type" value="Genomic_DNA"/>
</dbReference>
<sequence>MRNPLSVTFHLLLSMLVLGCGASTSTSEDLLVSNHYLTFDEVADTRAFFTWNTDWRPMVSAHRGGSYPGYPENAIETFDYVLQHTPALIECDISMTKDSVLVMMHDNTVDRTTSGTGKVGDLTLEKLRSFHLDDASGKSTAFNVPTLREVLEWAKGKAVLTLDIKSNVPYELVLDEIGETASKPHVVLITYSLAAAKKLYSMDPELMLSVTLRNEKEWDRFVETGIPSENIIAFTGVAERSAAFNEKLHQHGVCVILGTLGNLDQRAAARGDQLYKEFVNKGADILATDRPIEAANIIREQP</sequence>
<dbReference type="AlphaFoldDB" id="A0A514CNH8"/>
<organism evidence="3 4">
    <name type="scientific">Echinicola soli</name>
    <dbReference type="NCBI Taxonomy" id="2591634"/>
    <lineage>
        <taxon>Bacteria</taxon>
        <taxon>Pseudomonadati</taxon>
        <taxon>Bacteroidota</taxon>
        <taxon>Cytophagia</taxon>
        <taxon>Cytophagales</taxon>
        <taxon>Cyclobacteriaceae</taxon>
        <taxon>Echinicola</taxon>
    </lineage>
</organism>
<dbReference type="SUPFAM" id="SSF51695">
    <property type="entry name" value="PLC-like phosphodiesterases"/>
    <property type="match status" value="1"/>
</dbReference>
<dbReference type="GO" id="GO:0070291">
    <property type="term" value="P:N-acylethanolamine metabolic process"/>
    <property type="evidence" value="ECO:0007669"/>
    <property type="project" value="TreeGrafter"/>
</dbReference>
<dbReference type="InterPro" id="IPR030395">
    <property type="entry name" value="GP_PDE_dom"/>
</dbReference>
<dbReference type="Proteomes" id="UP000316614">
    <property type="component" value="Chromosome"/>
</dbReference>
<dbReference type="RefSeq" id="WP_141616589.1">
    <property type="nucleotide sequence ID" value="NZ_CP041253.1"/>
</dbReference>
<dbReference type="GO" id="GO:0008889">
    <property type="term" value="F:glycerophosphodiester phosphodiesterase activity"/>
    <property type="evidence" value="ECO:0007669"/>
    <property type="project" value="TreeGrafter"/>
</dbReference>
<evidence type="ECO:0000313" key="4">
    <source>
        <dbReference type="Proteomes" id="UP000316614"/>
    </source>
</evidence>
<keyword evidence="4" id="KW-1185">Reference proteome</keyword>
<keyword evidence="1" id="KW-0732">Signal</keyword>